<reference evidence="9" key="1">
    <citation type="submission" date="2021-05" db="EMBL/GenBank/DDBJ databases">
        <authorList>
            <person name="Alioto T."/>
            <person name="Alioto T."/>
            <person name="Gomez Garrido J."/>
        </authorList>
    </citation>
    <scope>NUCLEOTIDE SEQUENCE</scope>
</reference>
<evidence type="ECO:0000256" key="6">
    <source>
        <dbReference type="ARBA" id="ARBA00024195"/>
    </source>
</evidence>
<dbReference type="CDD" id="cd00190">
    <property type="entry name" value="Tryp_SPc"/>
    <property type="match status" value="1"/>
</dbReference>
<feature type="domain" description="Peptidase S1" evidence="8">
    <location>
        <begin position="480"/>
        <end position="731"/>
    </location>
</feature>
<comment type="similarity">
    <text evidence="6">Belongs to the peptidase S1 family. CLIP subfamily.</text>
</comment>
<dbReference type="AlphaFoldDB" id="A0A8D8F108"/>
<dbReference type="InterPro" id="IPR001314">
    <property type="entry name" value="Peptidase_S1A"/>
</dbReference>
<organism evidence="9">
    <name type="scientific">Culex pipiens</name>
    <name type="common">House mosquito</name>
    <dbReference type="NCBI Taxonomy" id="7175"/>
    <lineage>
        <taxon>Eukaryota</taxon>
        <taxon>Metazoa</taxon>
        <taxon>Ecdysozoa</taxon>
        <taxon>Arthropoda</taxon>
        <taxon>Hexapoda</taxon>
        <taxon>Insecta</taxon>
        <taxon>Pterygota</taxon>
        <taxon>Neoptera</taxon>
        <taxon>Endopterygota</taxon>
        <taxon>Diptera</taxon>
        <taxon>Nematocera</taxon>
        <taxon>Culicoidea</taxon>
        <taxon>Culicidae</taxon>
        <taxon>Culicinae</taxon>
        <taxon>Culicini</taxon>
        <taxon>Culex</taxon>
        <taxon>Culex</taxon>
    </lineage>
</organism>
<dbReference type="PROSITE" id="PS50240">
    <property type="entry name" value="TRYPSIN_DOM"/>
    <property type="match status" value="1"/>
</dbReference>
<dbReference type="SUPFAM" id="SSF50494">
    <property type="entry name" value="Trypsin-like serine proteases"/>
    <property type="match status" value="1"/>
</dbReference>
<evidence type="ECO:0000256" key="1">
    <source>
        <dbReference type="ARBA" id="ARBA00004613"/>
    </source>
</evidence>
<feature type="signal peptide" evidence="7">
    <location>
        <begin position="1"/>
        <end position="24"/>
    </location>
</feature>
<dbReference type="InterPro" id="IPR001254">
    <property type="entry name" value="Trypsin_dom"/>
</dbReference>
<dbReference type="InterPro" id="IPR009003">
    <property type="entry name" value="Peptidase_S1_PA"/>
</dbReference>
<keyword evidence="4" id="KW-1015">Disulfide bond</keyword>
<dbReference type="PANTHER" id="PTHR24258:SF129">
    <property type="entry name" value="LP15124P-RELATED"/>
    <property type="match status" value="1"/>
</dbReference>
<dbReference type="InterPro" id="IPR041515">
    <property type="entry name" value="PPAF-2-like_Clip"/>
</dbReference>
<protein>
    <submittedName>
        <fullName evidence="9">Vitamin K-dependent protein C</fullName>
    </submittedName>
</protein>
<evidence type="ECO:0000259" key="8">
    <source>
        <dbReference type="PROSITE" id="PS50240"/>
    </source>
</evidence>
<accession>A0A8D8F108</accession>
<evidence type="ECO:0000313" key="9">
    <source>
        <dbReference type="EMBL" id="CAG6452984.1"/>
    </source>
</evidence>
<dbReference type="EMBL" id="HBUE01021840">
    <property type="protein sequence ID" value="CAG6452984.1"/>
    <property type="molecule type" value="Transcribed_RNA"/>
</dbReference>
<name>A0A8D8F108_CULPI</name>
<evidence type="ECO:0000256" key="7">
    <source>
        <dbReference type="SAM" id="SignalP"/>
    </source>
</evidence>
<dbReference type="Pfam" id="PF18322">
    <property type="entry name" value="CLIP_1"/>
    <property type="match status" value="1"/>
</dbReference>
<evidence type="ECO:0000256" key="2">
    <source>
        <dbReference type="ARBA" id="ARBA00022525"/>
    </source>
</evidence>
<dbReference type="GO" id="GO:0004252">
    <property type="term" value="F:serine-type endopeptidase activity"/>
    <property type="evidence" value="ECO:0007669"/>
    <property type="project" value="InterPro"/>
</dbReference>
<dbReference type="Pfam" id="PF00089">
    <property type="entry name" value="Trypsin"/>
    <property type="match status" value="1"/>
</dbReference>
<sequence>MDLSTVRRLVWTVLAILNLHQAVGLNYTLYPREYADISCSLSANEEGVCVYAYLCHEGVINTDGTGLVDLRFGDVCEDYFLRCCSKTTPCADNQGKCVPNDKCGVNKNLPKYKIFKESQDCAWSGYTCCPTTTEPAKPTKPTKPGKLVTTKKPTQAGVEEPEKCDGGKGICVREGRCQNIHGVGMIQERSSECSLENHMCCPLEAEKPAEPGTCDSGRGVCLTRDECGADPDGVGLIEERSSSQCDSEDQVCCPLEHASGSDCAKVGGRCVPAGQCSSQLEFDVRTAETSCPKKGQVCCTGPVVTPTTESVVSSAEGKPCFNGGGTCTTQSKCGGTRIYDRRNDCKGLVCCTQPVVTTTTRKPTTTRKSVRVTTPSPVGQSCSNGQGECSENCNGIPLNDVLNTCGNLDCCGPSDAEETCENFQGKCMQASSCARVQEGNFGECESEQLVCCAQERQQEPTEYNSRGCGYRNDQGVVFKITNDADGESQYGEFPWVVAIFSELHETESKFICGGSLIDPEVILTTADCVKSFRSRPEKLTIRAGEWDMRSTYEPIAHQERGVRLVKTHPTFKQSSLVNNVALLFLDDKFDLTHTIDTVCLPPQDFVVYNGDVTATGWGSTPTNLTKSQQILKSLELPFNQRSDCERILRRVMRKPSFKLDESFLCAGGYPDEDTCRGDAGSPVVFPVPDDFQNRMYAVGMVSWGVGCGKPGVPAAYTAVGKFRDWIDGEMRKEGLAMYYYDYMKNDD</sequence>
<dbReference type="InterPro" id="IPR043504">
    <property type="entry name" value="Peptidase_S1_PA_chymotrypsin"/>
</dbReference>
<evidence type="ECO:0000256" key="5">
    <source>
        <dbReference type="ARBA" id="ARBA00023180"/>
    </source>
</evidence>
<dbReference type="FunFam" id="2.40.10.10:FF:000068">
    <property type="entry name" value="transmembrane protease serine 2"/>
    <property type="match status" value="1"/>
</dbReference>
<dbReference type="PANTHER" id="PTHR24258">
    <property type="entry name" value="SERINE PROTEASE-RELATED"/>
    <property type="match status" value="1"/>
</dbReference>
<keyword evidence="5" id="KW-0325">Glycoprotein</keyword>
<evidence type="ECO:0000256" key="3">
    <source>
        <dbReference type="ARBA" id="ARBA00022729"/>
    </source>
</evidence>
<dbReference type="Gene3D" id="2.40.10.10">
    <property type="entry name" value="Trypsin-like serine proteases"/>
    <property type="match status" value="2"/>
</dbReference>
<keyword evidence="2" id="KW-0964">Secreted</keyword>
<dbReference type="SMART" id="SM00020">
    <property type="entry name" value="Tryp_SPc"/>
    <property type="match status" value="1"/>
</dbReference>
<dbReference type="FunFam" id="2.40.10.10:FF:000054">
    <property type="entry name" value="Complement C1r subcomponent"/>
    <property type="match status" value="1"/>
</dbReference>
<dbReference type="PRINTS" id="PR00722">
    <property type="entry name" value="CHYMOTRYPSIN"/>
</dbReference>
<comment type="subcellular location">
    <subcellularLocation>
        <location evidence="1">Secreted</location>
    </subcellularLocation>
</comment>
<proteinExistence type="inferred from homology"/>
<dbReference type="GO" id="GO:0005576">
    <property type="term" value="C:extracellular region"/>
    <property type="evidence" value="ECO:0007669"/>
    <property type="project" value="UniProtKB-SubCell"/>
</dbReference>
<feature type="chain" id="PRO_5034015613" evidence="7">
    <location>
        <begin position="25"/>
        <end position="747"/>
    </location>
</feature>
<keyword evidence="3 7" id="KW-0732">Signal</keyword>
<evidence type="ECO:0000256" key="4">
    <source>
        <dbReference type="ARBA" id="ARBA00023157"/>
    </source>
</evidence>
<dbReference type="GO" id="GO:0006508">
    <property type="term" value="P:proteolysis"/>
    <property type="evidence" value="ECO:0007669"/>
    <property type="project" value="InterPro"/>
</dbReference>